<dbReference type="EMBL" id="FTNR01000007">
    <property type="protein sequence ID" value="SIS01496.1"/>
    <property type="molecule type" value="Genomic_DNA"/>
</dbReference>
<gene>
    <name evidence="3" type="ORF">SAMN05421752_107143</name>
</gene>
<feature type="compositionally biased region" description="Polar residues" evidence="1">
    <location>
        <begin position="11"/>
        <end position="22"/>
    </location>
</feature>
<dbReference type="Proteomes" id="UP000185936">
    <property type="component" value="Unassembled WGS sequence"/>
</dbReference>
<sequence>MDESRKPGTHDIQSIDSVSGSSGRERAISPNTVLSAVANEHRRAILDALDNASEKTLEYDVLVDRVADRVRDEDAKRESAEHRQRVRIALRHTHLPKLDEARIIDYETETGHVQFIGGELERDLLTLIEPYDVHE</sequence>
<evidence type="ECO:0000313" key="4">
    <source>
        <dbReference type="Proteomes" id="UP000185936"/>
    </source>
</evidence>
<name>A0A1N7FMN0_9EURY</name>
<evidence type="ECO:0000313" key="3">
    <source>
        <dbReference type="EMBL" id="SIS01496.1"/>
    </source>
</evidence>
<organism evidence="3 4">
    <name type="scientific">Natronorubrum thiooxidans</name>
    <dbReference type="NCBI Taxonomy" id="308853"/>
    <lineage>
        <taxon>Archaea</taxon>
        <taxon>Methanobacteriati</taxon>
        <taxon>Methanobacteriota</taxon>
        <taxon>Stenosarchaea group</taxon>
        <taxon>Halobacteria</taxon>
        <taxon>Halobacteriales</taxon>
        <taxon>Natrialbaceae</taxon>
        <taxon>Natronorubrum</taxon>
    </lineage>
</organism>
<dbReference type="STRING" id="308853.SAMN05421752_107143"/>
<feature type="region of interest" description="Disordered" evidence="1">
    <location>
        <begin position="1"/>
        <end position="27"/>
    </location>
</feature>
<dbReference type="AlphaFoldDB" id="A0A1N7FMN0"/>
<protein>
    <recommendedName>
        <fullName evidence="2">DUF7344 domain-containing protein</fullName>
    </recommendedName>
</protein>
<feature type="domain" description="DUF7344" evidence="2">
    <location>
        <begin position="36"/>
        <end position="113"/>
    </location>
</feature>
<accession>A0A1N7FMN0</accession>
<evidence type="ECO:0000256" key="1">
    <source>
        <dbReference type="SAM" id="MobiDB-lite"/>
    </source>
</evidence>
<evidence type="ECO:0000259" key="2">
    <source>
        <dbReference type="Pfam" id="PF24035"/>
    </source>
</evidence>
<proteinExistence type="predicted"/>
<keyword evidence="4" id="KW-1185">Reference proteome</keyword>
<dbReference type="Pfam" id="PF24035">
    <property type="entry name" value="DUF7344"/>
    <property type="match status" value="1"/>
</dbReference>
<dbReference type="InterPro" id="IPR055768">
    <property type="entry name" value="DUF7344"/>
</dbReference>
<reference evidence="4" key="1">
    <citation type="submission" date="2017-01" db="EMBL/GenBank/DDBJ databases">
        <authorList>
            <person name="Varghese N."/>
            <person name="Submissions S."/>
        </authorList>
    </citation>
    <scope>NUCLEOTIDE SEQUENCE [LARGE SCALE GENOMIC DNA]</scope>
    <source>
        <strain evidence="4">type strain: HArc-</strain>
    </source>
</reference>